<evidence type="ECO:0000313" key="6">
    <source>
        <dbReference type="EMBL" id="OEK51180.1"/>
    </source>
</evidence>
<dbReference type="RefSeq" id="WP_021338804.1">
    <property type="nucleotide sequence ID" value="NZ_CP013980.1"/>
</dbReference>
<keyword evidence="4" id="KW-0804">Transcription</keyword>
<dbReference type="PANTHER" id="PTHR30146">
    <property type="entry name" value="LACI-RELATED TRANSCRIPTIONAL REPRESSOR"/>
    <property type="match status" value="1"/>
</dbReference>
<dbReference type="Gene3D" id="3.40.50.2300">
    <property type="match status" value="2"/>
</dbReference>
<gene>
    <name evidence="6" type="ORF">ASS94_13905</name>
</gene>
<dbReference type="Pfam" id="PF00356">
    <property type="entry name" value="LacI"/>
    <property type="match status" value="1"/>
</dbReference>
<dbReference type="InterPro" id="IPR028082">
    <property type="entry name" value="Peripla_BP_I"/>
</dbReference>
<comment type="caution">
    <text evidence="6">The sequence shown here is derived from an EMBL/GenBank/DDBJ whole genome shotgun (WGS) entry which is preliminary data.</text>
</comment>
<feature type="domain" description="HTH lacI-type" evidence="5">
    <location>
        <begin position="13"/>
        <end position="67"/>
    </location>
</feature>
<organism evidence="6 7">
    <name type="scientific">Staphylococcus equorum</name>
    <dbReference type="NCBI Taxonomy" id="246432"/>
    <lineage>
        <taxon>Bacteria</taxon>
        <taxon>Bacillati</taxon>
        <taxon>Bacillota</taxon>
        <taxon>Bacilli</taxon>
        <taxon>Bacillales</taxon>
        <taxon>Staphylococcaceae</taxon>
        <taxon>Staphylococcus</taxon>
    </lineage>
</organism>
<evidence type="ECO:0000256" key="4">
    <source>
        <dbReference type="ARBA" id="ARBA00023163"/>
    </source>
</evidence>
<evidence type="ECO:0000256" key="1">
    <source>
        <dbReference type="ARBA" id="ARBA00022491"/>
    </source>
</evidence>
<dbReference type="SUPFAM" id="SSF53822">
    <property type="entry name" value="Periplasmic binding protein-like I"/>
    <property type="match status" value="1"/>
</dbReference>
<dbReference type="Proteomes" id="UP000095464">
    <property type="component" value="Unassembled WGS sequence"/>
</dbReference>
<dbReference type="PANTHER" id="PTHR30146:SF95">
    <property type="entry name" value="RIBOSE OPERON REPRESSOR"/>
    <property type="match status" value="1"/>
</dbReference>
<keyword evidence="2" id="KW-0805">Transcription regulation</keyword>
<evidence type="ECO:0000256" key="3">
    <source>
        <dbReference type="ARBA" id="ARBA00023125"/>
    </source>
</evidence>
<dbReference type="AlphaFoldDB" id="A0AAP7IAR3"/>
<dbReference type="PROSITE" id="PS50932">
    <property type="entry name" value="HTH_LACI_2"/>
    <property type="match status" value="1"/>
</dbReference>
<dbReference type="SMART" id="SM00354">
    <property type="entry name" value="HTH_LACI"/>
    <property type="match status" value="1"/>
</dbReference>
<accession>A0AAP7IAR3</accession>
<dbReference type="InterPro" id="IPR025997">
    <property type="entry name" value="SBP_2_dom"/>
</dbReference>
<dbReference type="CDD" id="cd01392">
    <property type="entry name" value="HTH_LacI"/>
    <property type="match status" value="1"/>
</dbReference>
<protein>
    <submittedName>
        <fullName evidence="6">Transcriptional regulator</fullName>
    </submittedName>
</protein>
<evidence type="ECO:0000259" key="5">
    <source>
        <dbReference type="PROSITE" id="PS50932"/>
    </source>
</evidence>
<dbReference type="EMBL" id="LNPX01000061">
    <property type="protein sequence ID" value="OEK51180.1"/>
    <property type="molecule type" value="Genomic_DNA"/>
</dbReference>
<dbReference type="GeneID" id="69845997"/>
<keyword evidence="1" id="KW-0678">Repressor</keyword>
<dbReference type="GO" id="GO:0000976">
    <property type="term" value="F:transcription cis-regulatory region binding"/>
    <property type="evidence" value="ECO:0007669"/>
    <property type="project" value="TreeGrafter"/>
</dbReference>
<dbReference type="InterPro" id="IPR000843">
    <property type="entry name" value="HTH_LacI"/>
</dbReference>
<proteinExistence type="predicted"/>
<name>A0AAP7IAR3_9STAP</name>
<dbReference type="Pfam" id="PF13407">
    <property type="entry name" value="Peripla_BP_4"/>
    <property type="match status" value="1"/>
</dbReference>
<dbReference type="Gene3D" id="1.10.260.40">
    <property type="entry name" value="lambda repressor-like DNA-binding domains"/>
    <property type="match status" value="1"/>
</dbReference>
<evidence type="ECO:0000256" key="2">
    <source>
        <dbReference type="ARBA" id="ARBA00023015"/>
    </source>
</evidence>
<dbReference type="SUPFAM" id="SSF47413">
    <property type="entry name" value="lambda repressor-like DNA-binding domains"/>
    <property type="match status" value="1"/>
</dbReference>
<dbReference type="InterPro" id="IPR010982">
    <property type="entry name" value="Lambda_DNA-bd_dom_sf"/>
</dbReference>
<dbReference type="GO" id="GO:0003700">
    <property type="term" value="F:DNA-binding transcription factor activity"/>
    <property type="evidence" value="ECO:0007669"/>
    <property type="project" value="TreeGrafter"/>
</dbReference>
<reference evidence="7" key="1">
    <citation type="submission" date="2015-11" db="EMBL/GenBank/DDBJ databases">
        <title>Genomic diversity of Staphylococcus saprophyticus strains from urinary tract infections, animal surfaces, and fermented foods.</title>
        <authorList>
            <person name="Wolfe B.E."/>
        </authorList>
    </citation>
    <scope>NUCLEOTIDE SEQUENCE [LARGE SCALE GENOMIC DNA]</scope>
    <source>
        <strain evidence="7">738_7</strain>
    </source>
</reference>
<sequence length="332" mass="36996">MKAVTQIEVIALATIKEVAQLAGCSVATVSRAINNNGYVKAQTRAQIESAISELNYQPNEAARTLYKRKSKMIGLLLPDISNPFFTLIARGVEDVALAHGYQVLIGNSDNDIDKAKNYLSTFVAHNCTGMISTALNENVIENTLHSYGIPFVFVDRIHDGNKGISTNHFEGGQLQAQLIIEGQAQHVLIVHSDLNVRAFHSRVNGVETVLNQHNVSYCRCEEDQIDDEAQFIKQIRQNHIDSIICSNDLIAIKILGVIQQHGFKVPNEIQLVGYDDIPFAKMTFPQITTIDQSAYRIGELAVSKLLNLYEEGDEHHVDQVAITVRRRESTRF</sequence>
<evidence type="ECO:0000313" key="7">
    <source>
        <dbReference type="Proteomes" id="UP000095464"/>
    </source>
</evidence>
<keyword evidence="3" id="KW-0238">DNA-binding</keyword>